<keyword evidence="2" id="KW-1185">Reference proteome</keyword>
<comment type="caution">
    <text evidence="1">The sequence shown here is derived from an EMBL/GenBank/DDBJ whole genome shotgun (WGS) entry which is preliminary data.</text>
</comment>
<organism evidence="1 2">
    <name type="scientific">Bionectria ochroleuca</name>
    <name type="common">Gliocladium roseum</name>
    <dbReference type="NCBI Taxonomy" id="29856"/>
    <lineage>
        <taxon>Eukaryota</taxon>
        <taxon>Fungi</taxon>
        <taxon>Dikarya</taxon>
        <taxon>Ascomycota</taxon>
        <taxon>Pezizomycotina</taxon>
        <taxon>Sordariomycetes</taxon>
        <taxon>Hypocreomycetidae</taxon>
        <taxon>Hypocreales</taxon>
        <taxon>Bionectriaceae</taxon>
        <taxon>Clonostachys</taxon>
    </lineage>
</organism>
<protein>
    <recommendedName>
        <fullName evidence="3">Protein kinase domain-containing protein</fullName>
    </recommendedName>
</protein>
<accession>A0ABY6UMF5</accession>
<dbReference type="SUPFAM" id="SSF56112">
    <property type="entry name" value="Protein kinase-like (PK-like)"/>
    <property type="match status" value="1"/>
</dbReference>
<dbReference type="Proteomes" id="UP000766486">
    <property type="component" value="Unassembled WGS sequence"/>
</dbReference>
<dbReference type="InterPro" id="IPR011009">
    <property type="entry name" value="Kinase-like_dom_sf"/>
</dbReference>
<dbReference type="PROSITE" id="PS00108">
    <property type="entry name" value="PROTEIN_KINASE_ST"/>
    <property type="match status" value="1"/>
</dbReference>
<dbReference type="InterPro" id="IPR008271">
    <property type="entry name" value="Ser/Thr_kinase_AS"/>
</dbReference>
<gene>
    <name evidence="1" type="ORF">CLO192961_LOCUS315650</name>
</gene>
<evidence type="ECO:0008006" key="3">
    <source>
        <dbReference type="Google" id="ProtNLM"/>
    </source>
</evidence>
<evidence type="ECO:0000313" key="2">
    <source>
        <dbReference type="Proteomes" id="UP000766486"/>
    </source>
</evidence>
<sequence length="350" mass="39781">MSGNSEPHRIWHDPVIEIYGNLITPGVRCAAQAYDLANRRWYQLQVDSVIAEENWDWMSSIVAKHVREYHQTHQESPPWNTIKTTKSGSPVAFETQPYHLVERPITKKLYYGDKPSDKLPLGSFEDIKEKHYLSRAADHCLWNNEKCVFKRIEFNVDIPSFEREIRTREALSEHIDGDDYSMRQTKLLERFKVVLILTVITDGSGPRQYGNVFGFIMPFLGNSLEMLEEGSPDSHLPLEEEQVRGLVGGVLEMSWCGVVHGDIKFWNVVLGQPPYHNKDSGKSELLLIDLGDVAPEYPGDTIALGIVIDWCLENSDGLRSDPAIATRMKKVSDLLKSEKITEAFSLLNAP</sequence>
<evidence type="ECO:0000313" key="1">
    <source>
        <dbReference type="EMBL" id="VUC31797.1"/>
    </source>
</evidence>
<dbReference type="EMBL" id="CABFNS010000837">
    <property type="protein sequence ID" value="VUC31797.1"/>
    <property type="molecule type" value="Genomic_DNA"/>
</dbReference>
<reference evidence="1 2" key="1">
    <citation type="submission" date="2019-06" db="EMBL/GenBank/DDBJ databases">
        <authorList>
            <person name="Broberg M."/>
        </authorList>
    </citation>
    <scope>NUCLEOTIDE SEQUENCE [LARGE SCALE GENOMIC DNA]</scope>
</reference>
<name>A0ABY6UMF5_BIOOC</name>
<proteinExistence type="predicted"/>